<dbReference type="Gene3D" id="1.10.150.430">
    <property type="entry name" value="DUF3349, helical bundle"/>
    <property type="match status" value="1"/>
</dbReference>
<keyword evidence="2" id="KW-1185">Reference proteome</keyword>
<evidence type="ECO:0000313" key="2">
    <source>
        <dbReference type="Proteomes" id="UP001442494"/>
    </source>
</evidence>
<name>A0ABV0JIW5_9CYAN</name>
<sequence length="97" mass="11080">MQVTIAPYLLNTYKLIQCAFPDGIDSESYLPLLAMLSDEMSHRSLAQVIAHYTGKDYYLVLNDVYGMRSTDVPPSNAIDKVKQRLLSCGYEEWLKEE</sequence>
<reference evidence="1 2" key="1">
    <citation type="submission" date="2022-04" db="EMBL/GenBank/DDBJ databases">
        <title>Positive selection, recombination, and allopatry shape intraspecific diversity of widespread and dominant cyanobacteria.</title>
        <authorList>
            <person name="Wei J."/>
            <person name="Shu W."/>
            <person name="Hu C."/>
        </authorList>
    </citation>
    <scope>NUCLEOTIDE SEQUENCE [LARGE SCALE GENOMIC DNA]</scope>
    <source>
        <strain evidence="1 2">GB2-A5</strain>
    </source>
</reference>
<dbReference type="EMBL" id="JAMPKK010000003">
    <property type="protein sequence ID" value="MEP0863367.1"/>
    <property type="molecule type" value="Genomic_DNA"/>
</dbReference>
<proteinExistence type="predicted"/>
<dbReference type="RefSeq" id="WP_190420539.1">
    <property type="nucleotide sequence ID" value="NZ_JAMPKK010000003.1"/>
</dbReference>
<accession>A0ABV0JIW5</accession>
<gene>
    <name evidence="1" type="ORF">NDI37_02660</name>
</gene>
<dbReference type="InterPro" id="IPR044918">
    <property type="entry name" value="DUF3349_helical"/>
</dbReference>
<protein>
    <submittedName>
        <fullName evidence="1">DUF3349 domain-containing protein</fullName>
    </submittedName>
</protein>
<comment type="caution">
    <text evidence="1">The sequence shown here is derived from an EMBL/GenBank/DDBJ whole genome shotgun (WGS) entry which is preliminary data.</text>
</comment>
<evidence type="ECO:0000313" key="1">
    <source>
        <dbReference type="EMBL" id="MEP0863367.1"/>
    </source>
</evidence>
<dbReference type="Proteomes" id="UP001442494">
    <property type="component" value="Unassembled WGS sequence"/>
</dbReference>
<organism evidence="1 2">
    <name type="scientific">Funiculus sociatus GB2-A5</name>
    <dbReference type="NCBI Taxonomy" id="2933946"/>
    <lineage>
        <taxon>Bacteria</taxon>
        <taxon>Bacillati</taxon>
        <taxon>Cyanobacteriota</taxon>
        <taxon>Cyanophyceae</taxon>
        <taxon>Coleofasciculales</taxon>
        <taxon>Coleofasciculaceae</taxon>
        <taxon>Funiculus</taxon>
    </lineage>
</organism>